<proteinExistence type="predicted"/>
<protein>
    <submittedName>
        <fullName evidence="2">Uncharacterized protein</fullName>
    </submittedName>
</protein>
<dbReference type="AlphaFoldDB" id="A0A238VXE5"/>
<evidence type="ECO:0000313" key="2">
    <source>
        <dbReference type="EMBL" id="SNR38966.1"/>
    </source>
</evidence>
<feature type="region of interest" description="Disordered" evidence="1">
    <location>
        <begin position="1"/>
        <end position="26"/>
    </location>
</feature>
<keyword evidence="3" id="KW-1185">Reference proteome</keyword>
<name>A0A238VXE5_9ACTN</name>
<feature type="compositionally biased region" description="Low complexity" evidence="1">
    <location>
        <begin position="1"/>
        <end position="16"/>
    </location>
</feature>
<sequence length="88" mass="9221">MHSPGPVRTVRTMPPRTRAKSADTPPAIVPVLAADPAKVLRDKAAEATTVAEGLESRAEKSLALAAQQRQIAADLIAGADIIEEARRG</sequence>
<dbReference type="Proteomes" id="UP000198403">
    <property type="component" value="Unassembled WGS sequence"/>
</dbReference>
<evidence type="ECO:0000256" key="1">
    <source>
        <dbReference type="SAM" id="MobiDB-lite"/>
    </source>
</evidence>
<gene>
    <name evidence="2" type="ORF">SAMN06272737_105140</name>
</gene>
<reference evidence="2 3" key="1">
    <citation type="submission" date="2017-06" db="EMBL/GenBank/DDBJ databases">
        <authorList>
            <person name="Kim H.J."/>
            <person name="Triplett B.A."/>
        </authorList>
    </citation>
    <scope>NUCLEOTIDE SEQUENCE [LARGE SCALE GENOMIC DNA]</scope>
    <source>
        <strain evidence="2 3">DSM 44272</strain>
    </source>
</reference>
<accession>A0A238VXE5</accession>
<organism evidence="2 3">
    <name type="scientific">Blastococcus mobilis</name>
    <dbReference type="NCBI Taxonomy" id="1938746"/>
    <lineage>
        <taxon>Bacteria</taxon>
        <taxon>Bacillati</taxon>
        <taxon>Actinomycetota</taxon>
        <taxon>Actinomycetes</taxon>
        <taxon>Geodermatophilales</taxon>
        <taxon>Geodermatophilaceae</taxon>
        <taxon>Blastococcus</taxon>
    </lineage>
</organism>
<dbReference type="EMBL" id="FZNO01000005">
    <property type="protein sequence ID" value="SNR38966.1"/>
    <property type="molecule type" value="Genomic_DNA"/>
</dbReference>
<evidence type="ECO:0000313" key="3">
    <source>
        <dbReference type="Proteomes" id="UP000198403"/>
    </source>
</evidence>